<evidence type="ECO:0000313" key="1">
    <source>
        <dbReference type="EMBL" id="KAH3824824.1"/>
    </source>
</evidence>
<name>A0A9D4JVT6_DREPO</name>
<dbReference type="GO" id="GO:0000166">
    <property type="term" value="F:nucleotide binding"/>
    <property type="evidence" value="ECO:0007669"/>
    <property type="project" value="InterPro"/>
</dbReference>
<evidence type="ECO:0000313" key="2">
    <source>
        <dbReference type="Proteomes" id="UP000828390"/>
    </source>
</evidence>
<dbReference type="InterPro" id="IPR044876">
    <property type="entry name" value="HRDC_dom_sf"/>
</dbReference>
<reference evidence="1" key="1">
    <citation type="journal article" date="2019" name="bioRxiv">
        <title>The Genome of the Zebra Mussel, Dreissena polymorpha: A Resource for Invasive Species Research.</title>
        <authorList>
            <person name="McCartney M.A."/>
            <person name="Auch B."/>
            <person name="Kono T."/>
            <person name="Mallez S."/>
            <person name="Zhang Y."/>
            <person name="Obille A."/>
            <person name="Becker A."/>
            <person name="Abrahante J.E."/>
            <person name="Garbe J."/>
            <person name="Badalamenti J.P."/>
            <person name="Herman A."/>
            <person name="Mangelson H."/>
            <person name="Liachko I."/>
            <person name="Sullivan S."/>
            <person name="Sone E.D."/>
            <person name="Koren S."/>
            <person name="Silverstein K.A.T."/>
            <person name="Beckman K.B."/>
            <person name="Gohl D.M."/>
        </authorList>
    </citation>
    <scope>NUCLEOTIDE SEQUENCE</scope>
    <source>
        <strain evidence="1">Duluth1</strain>
        <tissue evidence="1">Whole animal</tissue>
    </source>
</reference>
<comment type="caution">
    <text evidence="1">The sequence shown here is derived from an EMBL/GenBank/DDBJ whole genome shotgun (WGS) entry which is preliminary data.</text>
</comment>
<proteinExistence type="predicted"/>
<gene>
    <name evidence="1" type="ORF">DPMN_126677</name>
</gene>
<sequence length="65" mass="7505">MLLQICDILPRERPGVLACCNPIPPLVRQYLNEIHTIIMKAREAPLTKVHNLRILGENVDLDYNR</sequence>
<dbReference type="EMBL" id="JAIWYP010000005">
    <property type="protein sequence ID" value="KAH3824824.1"/>
    <property type="molecule type" value="Genomic_DNA"/>
</dbReference>
<dbReference type="SUPFAM" id="SSF47819">
    <property type="entry name" value="HRDC-like"/>
    <property type="match status" value="1"/>
</dbReference>
<protein>
    <submittedName>
        <fullName evidence="1">Uncharacterized protein</fullName>
    </submittedName>
</protein>
<dbReference type="Proteomes" id="UP000828390">
    <property type="component" value="Unassembled WGS sequence"/>
</dbReference>
<dbReference type="InterPro" id="IPR010997">
    <property type="entry name" value="HRDC-like_sf"/>
</dbReference>
<keyword evidence="2" id="KW-1185">Reference proteome</keyword>
<dbReference type="Gene3D" id="1.10.150.80">
    <property type="entry name" value="HRDC domain"/>
    <property type="match status" value="1"/>
</dbReference>
<accession>A0A9D4JVT6</accession>
<dbReference type="AlphaFoldDB" id="A0A9D4JVT6"/>
<organism evidence="1 2">
    <name type="scientific">Dreissena polymorpha</name>
    <name type="common">Zebra mussel</name>
    <name type="synonym">Mytilus polymorpha</name>
    <dbReference type="NCBI Taxonomy" id="45954"/>
    <lineage>
        <taxon>Eukaryota</taxon>
        <taxon>Metazoa</taxon>
        <taxon>Spiralia</taxon>
        <taxon>Lophotrochozoa</taxon>
        <taxon>Mollusca</taxon>
        <taxon>Bivalvia</taxon>
        <taxon>Autobranchia</taxon>
        <taxon>Heteroconchia</taxon>
        <taxon>Euheterodonta</taxon>
        <taxon>Imparidentia</taxon>
        <taxon>Neoheterodontei</taxon>
        <taxon>Myida</taxon>
        <taxon>Dreissenoidea</taxon>
        <taxon>Dreissenidae</taxon>
        <taxon>Dreissena</taxon>
    </lineage>
</organism>
<reference evidence="1" key="2">
    <citation type="submission" date="2020-11" db="EMBL/GenBank/DDBJ databases">
        <authorList>
            <person name="McCartney M.A."/>
            <person name="Auch B."/>
            <person name="Kono T."/>
            <person name="Mallez S."/>
            <person name="Becker A."/>
            <person name="Gohl D.M."/>
            <person name="Silverstein K.A.T."/>
            <person name="Koren S."/>
            <person name="Bechman K.B."/>
            <person name="Herman A."/>
            <person name="Abrahante J.E."/>
            <person name="Garbe J."/>
        </authorList>
    </citation>
    <scope>NUCLEOTIDE SEQUENCE</scope>
    <source>
        <strain evidence="1">Duluth1</strain>
        <tissue evidence="1">Whole animal</tissue>
    </source>
</reference>